<protein>
    <recommendedName>
        <fullName evidence="3">Phospholipase B-like</fullName>
    </recommendedName>
</protein>
<evidence type="ECO:0000313" key="1">
    <source>
        <dbReference type="EMBL" id="CAK0909218.1"/>
    </source>
</evidence>
<proteinExistence type="predicted"/>
<dbReference type="Gene3D" id="3.60.10.10">
    <property type="entry name" value="Endonuclease/exonuclease/phosphatase"/>
    <property type="match status" value="1"/>
</dbReference>
<evidence type="ECO:0000313" key="2">
    <source>
        <dbReference type="Proteomes" id="UP001189429"/>
    </source>
</evidence>
<feature type="non-terminal residue" evidence="1">
    <location>
        <position position="128"/>
    </location>
</feature>
<comment type="caution">
    <text evidence="1">The sequence shown here is derived from an EMBL/GenBank/DDBJ whole genome shotgun (WGS) entry which is preliminary data.</text>
</comment>
<gene>
    <name evidence="1" type="ORF">PCOR1329_LOCUS83691</name>
</gene>
<sequence length="128" mass="14554">SDVGTHGGEWVLVRRDVAATTIEGYREHYLQTYKRQPFASVTRGAIRDILMSISTFLDMLADPWIILADWNYEPPWWKDKPWLSRWNGAIVTDPACTATRDKGKGSVYDYAIVRSDIASRITVGAVYD</sequence>
<dbReference type="SUPFAM" id="SSF56219">
    <property type="entry name" value="DNase I-like"/>
    <property type="match status" value="1"/>
</dbReference>
<name>A0ABN9Y9X1_9DINO</name>
<accession>A0ABN9Y9X1</accession>
<keyword evidence="2" id="KW-1185">Reference proteome</keyword>
<reference evidence="1" key="1">
    <citation type="submission" date="2023-10" db="EMBL/GenBank/DDBJ databases">
        <authorList>
            <person name="Chen Y."/>
            <person name="Shah S."/>
            <person name="Dougan E. K."/>
            <person name="Thang M."/>
            <person name="Chan C."/>
        </authorList>
    </citation>
    <scope>NUCLEOTIDE SEQUENCE [LARGE SCALE GENOMIC DNA]</scope>
</reference>
<dbReference type="EMBL" id="CAUYUJ010022159">
    <property type="protein sequence ID" value="CAK0909218.1"/>
    <property type="molecule type" value="Genomic_DNA"/>
</dbReference>
<dbReference type="InterPro" id="IPR036691">
    <property type="entry name" value="Endo/exonu/phosph_ase_sf"/>
</dbReference>
<evidence type="ECO:0008006" key="3">
    <source>
        <dbReference type="Google" id="ProtNLM"/>
    </source>
</evidence>
<feature type="non-terminal residue" evidence="1">
    <location>
        <position position="1"/>
    </location>
</feature>
<organism evidence="1 2">
    <name type="scientific">Prorocentrum cordatum</name>
    <dbReference type="NCBI Taxonomy" id="2364126"/>
    <lineage>
        <taxon>Eukaryota</taxon>
        <taxon>Sar</taxon>
        <taxon>Alveolata</taxon>
        <taxon>Dinophyceae</taxon>
        <taxon>Prorocentrales</taxon>
        <taxon>Prorocentraceae</taxon>
        <taxon>Prorocentrum</taxon>
    </lineage>
</organism>
<dbReference type="Proteomes" id="UP001189429">
    <property type="component" value="Unassembled WGS sequence"/>
</dbReference>